<dbReference type="GO" id="GO:0005886">
    <property type="term" value="C:plasma membrane"/>
    <property type="evidence" value="ECO:0007669"/>
    <property type="project" value="UniProtKB-SubCell"/>
</dbReference>
<keyword evidence="3" id="KW-1003">Cell membrane</keyword>
<keyword evidence="4 7" id="KW-0812">Transmembrane</keyword>
<accession>A0A1C4H4U6</accession>
<gene>
    <name evidence="10" type="ORF">GA0061077_0776</name>
</gene>
<evidence type="ECO:0000259" key="9">
    <source>
        <dbReference type="Pfam" id="PF20730"/>
    </source>
</evidence>
<protein>
    <submittedName>
        <fullName evidence="10">Uncharacterized membrane protein YcaP, DUF421 family</fullName>
    </submittedName>
</protein>
<feature type="domain" description="YetF-like N-terminal transmembrane" evidence="9">
    <location>
        <begin position="6"/>
        <end position="78"/>
    </location>
</feature>
<feature type="transmembrane region" description="Helical" evidence="7">
    <location>
        <begin position="59"/>
        <end position="79"/>
    </location>
</feature>
<dbReference type="PANTHER" id="PTHR34582">
    <property type="entry name" value="UPF0702 TRANSMEMBRANE PROTEIN YCAP"/>
    <property type="match status" value="1"/>
</dbReference>
<dbReference type="EMBL" id="FMBL01000002">
    <property type="protein sequence ID" value="SCC79678.1"/>
    <property type="molecule type" value="Genomic_DNA"/>
</dbReference>
<keyword evidence="5 7" id="KW-1133">Transmembrane helix</keyword>
<dbReference type="InterPro" id="IPR048454">
    <property type="entry name" value="YetF_N"/>
</dbReference>
<dbReference type="AlphaFoldDB" id="A0A1C4H4U6"/>
<comment type="subcellular location">
    <subcellularLocation>
        <location evidence="1">Cell membrane</location>
        <topology evidence="1">Multi-pass membrane protein</topology>
    </subcellularLocation>
</comment>
<sequence>MLINATLIIKLVVGIAFLIVHINLFGKSNLAPTSAMDQIQNYVLGAIIGGVIYNDQITVLQFVFVLITWMVLCMIIKFCKEHNRFAKKLIDGRPVMLISRGKVDVATCMRNGISASDLMLKLRSQGVYETSKVLKAYFEQNGQLTVICYGDESLRLPIIVDGQMDTDVLDAIGRDKDWLEAEVKRQGYEGVNGVYIGEYVSNKVELTGYAK</sequence>
<comment type="similarity">
    <text evidence="2">Belongs to the UPF0702 family.</text>
</comment>
<evidence type="ECO:0000256" key="2">
    <source>
        <dbReference type="ARBA" id="ARBA00006448"/>
    </source>
</evidence>
<feature type="transmembrane region" description="Helical" evidence="7">
    <location>
        <begin position="7"/>
        <end position="26"/>
    </location>
</feature>
<dbReference type="Gene3D" id="3.30.240.20">
    <property type="entry name" value="bsu07140 like domains"/>
    <property type="match status" value="2"/>
</dbReference>
<dbReference type="RefSeq" id="WP_091847670.1">
    <property type="nucleotide sequence ID" value="NZ_FMBL01000002.1"/>
</dbReference>
<dbReference type="STRING" id="1505727.GA0061077_0776"/>
<name>A0A1C4H4U6_9BIFI</name>
<evidence type="ECO:0000313" key="10">
    <source>
        <dbReference type="EMBL" id="SCC79678.1"/>
    </source>
</evidence>
<evidence type="ECO:0000256" key="5">
    <source>
        <dbReference type="ARBA" id="ARBA00022989"/>
    </source>
</evidence>
<organism evidence="10 11">
    <name type="scientific">Bifidobacterium commune</name>
    <dbReference type="NCBI Taxonomy" id="1505727"/>
    <lineage>
        <taxon>Bacteria</taxon>
        <taxon>Bacillati</taxon>
        <taxon>Actinomycetota</taxon>
        <taxon>Actinomycetes</taxon>
        <taxon>Bifidobacteriales</taxon>
        <taxon>Bifidobacteriaceae</taxon>
        <taxon>Bifidobacterium</taxon>
    </lineage>
</organism>
<dbReference type="InterPro" id="IPR023090">
    <property type="entry name" value="UPF0702_alpha/beta_dom_sf"/>
</dbReference>
<keyword evidence="11" id="KW-1185">Reference proteome</keyword>
<evidence type="ECO:0000313" key="11">
    <source>
        <dbReference type="Proteomes" id="UP000242610"/>
    </source>
</evidence>
<dbReference type="OrthoDB" id="9778331at2"/>
<evidence type="ECO:0000256" key="7">
    <source>
        <dbReference type="SAM" id="Phobius"/>
    </source>
</evidence>
<proteinExistence type="inferred from homology"/>
<dbReference type="Pfam" id="PF04239">
    <property type="entry name" value="DUF421"/>
    <property type="match status" value="1"/>
</dbReference>
<keyword evidence="6 7" id="KW-0472">Membrane</keyword>
<evidence type="ECO:0000259" key="8">
    <source>
        <dbReference type="Pfam" id="PF04239"/>
    </source>
</evidence>
<reference evidence="11" key="1">
    <citation type="submission" date="2016-08" db="EMBL/GenBank/DDBJ databases">
        <authorList>
            <person name="Varghese N."/>
            <person name="Submissions Spin"/>
        </authorList>
    </citation>
    <scope>NUCLEOTIDE SEQUENCE [LARGE SCALE GENOMIC DNA]</scope>
    <source>
        <strain evidence="11">R-52791</strain>
    </source>
</reference>
<feature type="domain" description="YetF C-terminal" evidence="8">
    <location>
        <begin position="82"/>
        <end position="199"/>
    </location>
</feature>
<dbReference type="PANTHER" id="PTHR34582:SF6">
    <property type="entry name" value="UPF0702 TRANSMEMBRANE PROTEIN YCAP"/>
    <property type="match status" value="1"/>
</dbReference>
<evidence type="ECO:0000256" key="4">
    <source>
        <dbReference type="ARBA" id="ARBA00022692"/>
    </source>
</evidence>
<dbReference type="Proteomes" id="UP000242610">
    <property type="component" value="Unassembled WGS sequence"/>
</dbReference>
<dbReference type="InterPro" id="IPR007353">
    <property type="entry name" value="DUF421"/>
</dbReference>
<evidence type="ECO:0000256" key="3">
    <source>
        <dbReference type="ARBA" id="ARBA00022475"/>
    </source>
</evidence>
<evidence type="ECO:0000256" key="6">
    <source>
        <dbReference type="ARBA" id="ARBA00023136"/>
    </source>
</evidence>
<dbReference type="Pfam" id="PF20730">
    <property type="entry name" value="YetF_N"/>
    <property type="match status" value="1"/>
</dbReference>
<evidence type="ECO:0000256" key="1">
    <source>
        <dbReference type="ARBA" id="ARBA00004651"/>
    </source>
</evidence>